<evidence type="ECO:0000259" key="4">
    <source>
        <dbReference type="PROSITE" id="PS50902"/>
    </source>
</evidence>
<dbReference type="GO" id="GO:0010181">
    <property type="term" value="F:FMN binding"/>
    <property type="evidence" value="ECO:0007669"/>
    <property type="project" value="InterPro"/>
</dbReference>
<dbReference type="GO" id="GO:0051536">
    <property type="term" value="F:iron-sulfur cluster binding"/>
    <property type="evidence" value="ECO:0007669"/>
    <property type="project" value="UniProtKB-KW"/>
</dbReference>
<dbReference type="InterPro" id="IPR029039">
    <property type="entry name" value="Flavoprotein-like_sf"/>
</dbReference>
<dbReference type="Gene3D" id="3.30.70.20">
    <property type="match status" value="1"/>
</dbReference>
<dbReference type="InterPro" id="IPR017900">
    <property type="entry name" value="4Fe4S_Fe_S_CS"/>
</dbReference>
<feature type="domain" description="Flavodoxin-like" evidence="4">
    <location>
        <begin position="6"/>
        <end position="155"/>
    </location>
</feature>
<evidence type="ECO:0000256" key="2">
    <source>
        <dbReference type="ARBA" id="ARBA00023004"/>
    </source>
</evidence>
<evidence type="ECO:0000259" key="5">
    <source>
        <dbReference type="PROSITE" id="PS51379"/>
    </source>
</evidence>
<sequence>MKKYNIKAVFFSPTGNTEKIVTKIAEEIAASFDDEIETINFTLPEARRTRWVFDVNTIVVFGLPVYAGRIPNKTLPAVKENFAGNGAFAIPVVTFGNRSYDDALSELRDLLEANDFRTIAGAAVVGRHPFSDVLASGRPDADDIDRLKGFSQDICYKLGKYNMHRQIEVKGVSPAKEYYCPKGVNGEATNFLKAKPKTNKVKCTKCKICARVCPMGSIDSTDVSLVSGVCIKCHACVLSCPVNAKYFDDPAFLSHVAMLDSEYVRRVESDFFV</sequence>
<evidence type="ECO:0000256" key="1">
    <source>
        <dbReference type="ARBA" id="ARBA00022723"/>
    </source>
</evidence>
<dbReference type="SUPFAM" id="SSF52218">
    <property type="entry name" value="Flavoproteins"/>
    <property type="match status" value="1"/>
</dbReference>
<dbReference type="PROSITE" id="PS00198">
    <property type="entry name" value="4FE4S_FER_1"/>
    <property type="match status" value="2"/>
</dbReference>
<keyword evidence="2" id="KW-0408">Iron</keyword>
<feature type="domain" description="4Fe-4S ferredoxin-type" evidence="5">
    <location>
        <begin position="194"/>
        <end position="223"/>
    </location>
</feature>
<dbReference type="EMBL" id="JAQQAL010000021">
    <property type="protein sequence ID" value="MDC7226959.1"/>
    <property type="molecule type" value="Genomic_DNA"/>
</dbReference>
<evidence type="ECO:0000313" key="7">
    <source>
        <dbReference type="Proteomes" id="UP001221217"/>
    </source>
</evidence>
<comment type="caution">
    <text evidence="6">The sequence shown here is derived from an EMBL/GenBank/DDBJ whole genome shotgun (WGS) entry which is preliminary data.</text>
</comment>
<dbReference type="InterPro" id="IPR047964">
    <property type="entry name" value="EFR1-like"/>
</dbReference>
<dbReference type="PANTHER" id="PTHR43122">
    <property type="entry name" value="FERREDOXIN SUBUNIT OF PYRUVATE:FLAVODOXIN OXIDOREDUCTASE-RELATED"/>
    <property type="match status" value="1"/>
</dbReference>
<feature type="domain" description="4Fe-4S ferredoxin-type" evidence="5">
    <location>
        <begin position="230"/>
        <end position="250"/>
    </location>
</feature>
<name>A0AAJ1IF33_9SPIO</name>
<protein>
    <submittedName>
        <fullName evidence="6">EFR1 family ferrodoxin</fullName>
    </submittedName>
</protein>
<organism evidence="6 7">
    <name type="scientific">Candidatus Thalassospirochaeta sargassi</name>
    <dbReference type="NCBI Taxonomy" id="3119039"/>
    <lineage>
        <taxon>Bacteria</taxon>
        <taxon>Pseudomonadati</taxon>
        <taxon>Spirochaetota</taxon>
        <taxon>Spirochaetia</taxon>
        <taxon>Spirochaetales</taxon>
        <taxon>Spirochaetaceae</taxon>
        <taxon>Candidatus Thalassospirochaeta</taxon>
    </lineage>
</organism>
<dbReference type="Gene3D" id="3.40.50.360">
    <property type="match status" value="1"/>
</dbReference>
<dbReference type="Proteomes" id="UP001221217">
    <property type="component" value="Unassembled WGS sequence"/>
</dbReference>
<gene>
    <name evidence="6" type="ORF">PQJ61_09370</name>
</gene>
<proteinExistence type="predicted"/>
<accession>A0AAJ1IF33</accession>
<evidence type="ECO:0000256" key="3">
    <source>
        <dbReference type="ARBA" id="ARBA00023014"/>
    </source>
</evidence>
<reference evidence="6 7" key="1">
    <citation type="submission" date="2022-12" db="EMBL/GenBank/DDBJ databases">
        <title>Metagenome assembled genome from gulf of manar.</title>
        <authorList>
            <person name="Kohli P."/>
            <person name="Pk S."/>
            <person name="Venkata Ramana C."/>
            <person name="Sasikala C."/>
        </authorList>
    </citation>
    <scope>NUCLEOTIDE SEQUENCE [LARGE SCALE GENOMIC DNA]</scope>
    <source>
        <strain evidence="6">JB008</strain>
    </source>
</reference>
<evidence type="ECO:0000313" key="6">
    <source>
        <dbReference type="EMBL" id="MDC7226959.1"/>
    </source>
</evidence>
<dbReference type="Pfam" id="PF13237">
    <property type="entry name" value="Fer4_10"/>
    <property type="match status" value="1"/>
</dbReference>
<keyword evidence="1" id="KW-0479">Metal-binding</keyword>
<dbReference type="AlphaFoldDB" id="A0AAJ1IF33"/>
<dbReference type="PROSITE" id="PS50902">
    <property type="entry name" value="FLAVODOXIN_LIKE"/>
    <property type="match status" value="1"/>
</dbReference>
<keyword evidence="3" id="KW-0411">Iron-sulfur</keyword>
<dbReference type="GO" id="GO:0046872">
    <property type="term" value="F:metal ion binding"/>
    <property type="evidence" value="ECO:0007669"/>
    <property type="project" value="UniProtKB-KW"/>
</dbReference>
<dbReference type="InterPro" id="IPR008254">
    <property type="entry name" value="Flavodoxin/NO_synth"/>
</dbReference>
<dbReference type="NCBIfam" id="NF038196">
    <property type="entry name" value="ferrodoxin_EFR1"/>
    <property type="match status" value="1"/>
</dbReference>
<dbReference type="PROSITE" id="PS51379">
    <property type="entry name" value="4FE4S_FER_2"/>
    <property type="match status" value="2"/>
</dbReference>
<dbReference type="InterPro" id="IPR017896">
    <property type="entry name" value="4Fe4S_Fe-S-bd"/>
</dbReference>
<dbReference type="SUPFAM" id="SSF54862">
    <property type="entry name" value="4Fe-4S ferredoxins"/>
    <property type="match status" value="1"/>
</dbReference>
<dbReference type="PANTHER" id="PTHR43122:SF1">
    <property type="entry name" value="IRON-SULFUR-BINDING PROTEIN"/>
    <property type="match status" value="1"/>
</dbReference>